<evidence type="ECO:0000313" key="13">
    <source>
        <dbReference type="Proteomes" id="UP001596143"/>
    </source>
</evidence>
<dbReference type="CDD" id="cd06225">
    <property type="entry name" value="HAMP"/>
    <property type="match status" value="1"/>
</dbReference>
<keyword evidence="3 9" id="KW-0472">Membrane</keyword>
<dbReference type="SUPFAM" id="SSF58104">
    <property type="entry name" value="Methyl-accepting chemotaxis protein (MCP) signaling domain"/>
    <property type="match status" value="1"/>
</dbReference>
<dbReference type="PROSITE" id="PS50111">
    <property type="entry name" value="CHEMOTAXIS_TRANSDUC_2"/>
    <property type="match status" value="1"/>
</dbReference>
<dbReference type="Gene3D" id="6.10.340.10">
    <property type="match status" value="1"/>
</dbReference>
<organism evidence="12 13">
    <name type="scientific">Aliibacillus thermotolerans</name>
    <dbReference type="NCBI Taxonomy" id="1834418"/>
    <lineage>
        <taxon>Bacteria</taxon>
        <taxon>Bacillati</taxon>
        <taxon>Bacillota</taxon>
        <taxon>Bacilli</taxon>
        <taxon>Bacillales</taxon>
        <taxon>Bacillaceae</taxon>
        <taxon>Aliibacillus</taxon>
    </lineage>
</organism>
<evidence type="ECO:0000256" key="7">
    <source>
        <dbReference type="SAM" id="Coils"/>
    </source>
</evidence>
<evidence type="ECO:0000256" key="1">
    <source>
        <dbReference type="ARBA" id="ARBA00004236"/>
    </source>
</evidence>
<accession>A0ABW0U5P6</accession>
<name>A0ABW0U5P6_9BACI</name>
<evidence type="ECO:0000256" key="6">
    <source>
        <dbReference type="PROSITE-ProRule" id="PRU00284"/>
    </source>
</evidence>
<evidence type="ECO:0000259" key="11">
    <source>
        <dbReference type="PROSITE" id="PS50885"/>
    </source>
</evidence>
<dbReference type="SMART" id="SM00283">
    <property type="entry name" value="MA"/>
    <property type="match status" value="1"/>
</dbReference>
<keyword evidence="9" id="KW-0812">Transmembrane</keyword>
<comment type="subcellular location">
    <subcellularLocation>
        <location evidence="1">Cell membrane</location>
    </subcellularLocation>
</comment>
<evidence type="ECO:0000313" key="12">
    <source>
        <dbReference type="EMBL" id="MFC5627926.1"/>
    </source>
</evidence>
<feature type="domain" description="Methyl-accepting transducer" evidence="10">
    <location>
        <begin position="273"/>
        <end position="509"/>
    </location>
</feature>
<dbReference type="SUPFAM" id="SSF158472">
    <property type="entry name" value="HAMP domain-like"/>
    <property type="match status" value="1"/>
</dbReference>
<dbReference type="RefSeq" id="WP_270896164.1">
    <property type="nucleotide sequence ID" value="NZ_JBHSPF010000015.1"/>
</dbReference>
<evidence type="ECO:0000259" key="10">
    <source>
        <dbReference type="PROSITE" id="PS50111"/>
    </source>
</evidence>
<evidence type="ECO:0000256" key="3">
    <source>
        <dbReference type="ARBA" id="ARBA00023136"/>
    </source>
</evidence>
<evidence type="ECO:0000256" key="2">
    <source>
        <dbReference type="ARBA" id="ARBA00022475"/>
    </source>
</evidence>
<dbReference type="SMART" id="SM00304">
    <property type="entry name" value="HAMP"/>
    <property type="match status" value="1"/>
</dbReference>
<sequence>MNTIRSKLIGTFAIILALLLGYTIYNYFTLQGMIKEMEQVVEEDFAKILLYKDLAYNMAERNAVAQTYVYNGVEERRERYDKLTEDAQEIKQAILNIVDEEELSSIFHLISNWEDRMENRVFDIYDAGDEFAAQSVLHIELSHIVERITTEVEALVESGEEETLQNIAYLEAAGERLGVISIAVGVILTALGLIIAYVVSIRISRPLQRITADVARLSDGDLTGEKIEIHSRDEIGQLANNVNQMSDNLRRLIGRTKETSEQVAATSEQLSASAQETSASTNEIATTIQTVSNATDTTMEETRLSLQGMNRLNEAIARVTTASSEASVKAKETEKAAKEGNEEITRSSEQMAVIEKEVDETGAIIKRLGERSLEIGTITEAITNIAEQTNLLALNAAIEAARAGEHGKGFAVVADEVRKLAEESKESAEQITALIERIQHETDEAVNKMKRGQEETEAGVAVIHRAGAAFERILAAIEEVSSQIQQVSTVSEQMKEQSIEVSKQMETVNNEAVSTADSAQNVAAGTEEQLAAMEEVASSSEELSRMAQRLQDEIRTFKL</sequence>
<keyword evidence="13" id="KW-1185">Reference proteome</keyword>
<evidence type="ECO:0000256" key="9">
    <source>
        <dbReference type="SAM" id="Phobius"/>
    </source>
</evidence>
<keyword evidence="9" id="KW-1133">Transmembrane helix</keyword>
<dbReference type="Pfam" id="PF00672">
    <property type="entry name" value="HAMP"/>
    <property type="match status" value="1"/>
</dbReference>
<dbReference type="InterPro" id="IPR003660">
    <property type="entry name" value="HAMP_dom"/>
</dbReference>
<dbReference type="Gene3D" id="1.10.287.950">
    <property type="entry name" value="Methyl-accepting chemotaxis protein"/>
    <property type="match status" value="1"/>
</dbReference>
<proteinExistence type="inferred from homology"/>
<gene>
    <name evidence="12" type="ORF">ACFPTR_03320</name>
</gene>
<evidence type="ECO:0000256" key="8">
    <source>
        <dbReference type="SAM" id="MobiDB-lite"/>
    </source>
</evidence>
<dbReference type="CDD" id="cd11386">
    <property type="entry name" value="MCP_signal"/>
    <property type="match status" value="1"/>
</dbReference>
<feature type="coiled-coil region" evidence="7">
    <location>
        <begin position="73"/>
        <end position="100"/>
    </location>
</feature>
<dbReference type="Pfam" id="PF00015">
    <property type="entry name" value="MCPsignal"/>
    <property type="match status" value="1"/>
</dbReference>
<feature type="transmembrane region" description="Helical" evidence="9">
    <location>
        <begin position="6"/>
        <end position="28"/>
    </location>
</feature>
<feature type="transmembrane region" description="Helical" evidence="9">
    <location>
        <begin position="177"/>
        <end position="199"/>
    </location>
</feature>
<comment type="similarity">
    <text evidence="5">Belongs to the methyl-accepting chemotaxis (MCP) protein family.</text>
</comment>
<keyword evidence="2" id="KW-1003">Cell membrane</keyword>
<dbReference type="EMBL" id="JBHSPF010000015">
    <property type="protein sequence ID" value="MFC5627926.1"/>
    <property type="molecule type" value="Genomic_DNA"/>
</dbReference>
<feature type="compositionally biased region" description="Polar residues" evidence="8">
    <location>
        <begin position="261"/>
        <end position="281"/>
    </location>
</feature>
<dbReference type="Proteomes" id="UP001596143">
    <property type="component" value="Unassembled WGS sequence"/>
</dbReference>
<dbReference type="PANTHER" id="PTHR32089:SF112">
    <property type="entry name" value="LYSOZYME-LIKE PROTEIN-RELATED"/>
    <property type="match status" value="1"/>
</dbReference>
<dbReference type="PANTHER" id="PTHR32089">
    <property type="entry name" value="METHYL-ACCEPTING CHEMOTAXIS PROTEIN MCPB"/>
    <property type="match status" value="1"/>
</dbReference>
<dbReference type="InterPro" id="IPR004089">
    <property type="entry name" value="MCPsignal_dom"/>
</dbReference>
<dbReference type="PROSITE" id="PS50885">
    <property type="entry name" value="HAMP"/>
    <property type="match status" value="1"/>
</dbReference>
<feature type="region of interest" description="Disordered" evidence="8">
    <location>
        <begin position="260"/>
        <end position="281"/>
    </location>
</feature>
<feature type="coiled-coil region" evidence="7">
    <location>
        <begin position="417"/>
        <end position="553"/>
    </location>
</feature>
<comment type="caution">
    <text evidence="12">The sequence shown here is derived from an EMBL/GenBank/DDBJ whole genome shotgun (WGS) entry which is preliminary data.</text>
</comment>
<keyword evidence="4 6" id="KW-0807">Transducer</keyword>
<feature type="domain" description="HAMP" evidence="11">
    <location>
        <begin position="201"/>
        <end position="254"/>
    </location>
</feature>
<evidence type="ECO:0000256" key="4">
    <source>
        <dbReference type="ARBA" id="ARBA00023224"/>
    </source>
</evidence>
<keyword evidence="7" id="KW-0175">Coiled coil</keyword>
<evidence type="ECO:0000256" key="5">
    <source>
        <dbReference type="ARBA" id="ARBA00029447"/>
    </source>
</evidence>
<protein>
    <submittedName>
        <fullName evidence="12">Methyl-accepting chemotaxis protein</fullName>
    </submittedName>
</protein>
<reference evidence="13" key="1">
    <citation type="journal article" date="2019" name="Int. J. Syst. Evol. Microbiol.">
        <title>The Global Catalogue of Microorganisms (GCM) 10K type strain sequencing project: providing services to taxonomists for standard genome sequencing and annotation.</title>
        <authorList>
            <consortium name="The Broad Institute Genomics Platform"/>
            <consortium name="The Broad Institute Genome Sequencing Center for Infectious Disease"/>
            <person name="Wu L."/>
            <person name="Ma J."/>
        </authorList>
    </citation>
    <scope>NUCLEOTIDE SEQUENCE [LARGE SCALE GENOMIC DNA]</scope>
    <source>
        <strain evidence="13">CGMCC 1.15790</strain>
    </source>
</reference>